<reference evidence="3 4" key="1">
    <citation type="submission" date="2018-10" db="EMBL/GenBank/DDBJ databases">
        <authorList>
            <person name="Criscuolo A."/>
        </authorList>
    </citation>
    <scope>NUCLEOTIDE SEQUENCE [LARGE SCALE GENOMIC DNA]</scope>
    <source>
        <strain evidence="3">DnA1</strain>
    </source>
</reference>
<name>A0A3P4AVC7_9BURK</name>
<dbReference type="EMBL" id="UWPJ01000004">
    <property type="protein sequence ID" value="VCU67973.1"/>
    <property type="molecule type" value="Genomic_DNA"/>
</dbReference>
<dbReference type="PIRSF" id="PIRSF017082">
    <property type="entry name" value="YflP"/>
    <property type="match status" value="1"/>
</dbReference>
<dbReference type="Gene3D" id="3.40.190.10">
    <property type="entry name" value="Periplasmic binding protein-like II"/>
    <property type="match status" value="1"/>
</dbReference>
<keyword evidence="2" id="KW-0732">Signal</keyword>
<protein>
    <submittedName>
        <fullName evidence="3">Tripartite tricarboxylate transporter family receptor</fullName>
    </submittedName>
</protein>
<dbReference type="Proteomes" id="UP000277294">
    <property type="component" value="Unassembled WGS sequence"/>
</dbReference>
<dbReference type="PANTHER" id="PTHR42928:SF5">
    <property type="entry name" value="BLR1237 PROTEIN"/>
    <property type="match status" value="1"/>
</dbReference>
<comment type="similarity">
    <text evidence="1">Belongs to the UPF0065 (bug) family.</text>
</comment>
<feature type="chain" id="PRO_5018056210" evidence="2">
    <location>
        <begin position="22"/>
        <end position="314"/>
    </location>
</feature>
<feature type="signal peptide" evidence="2">
    <location>
        <begin position="1"/>
        <end position="21"/>
    </location>
</feature>
<dbReference type="InterPro" id="IPR005064">
    <property type="entry name" value="BUG"/>
</dbReference>
<sequence length="314" mass="32975">MNIRALIGVLGTLCIINTSHAAEPVRLVVAYPAGASLDNLSRSFGEQLRQIIGETVVVENKAGANGTIGAQAVAQAAPNGKTLLIAGDTLVTVNPVLYTKSNFDIDSLEPLGMLAFQSSVLAVRADNRARTLPEFIANAKQKEITYSSAGLGSSGHLMMANLIAASGIKAIHVPYKGGAPAVMAIMSGEVDAAFLAVGNLLPYIQQGKLRALGVSSPARLSALPDTPTMVEAGFKDFAIRNGNLLLAPKGLPPEIKRELAGQLAQARDSKAFQENLASLGMEAATLGPAETAQWLKTEGRRWEQVIKQNGIKVE</sequence>
<accession>A0A3P4AVC7</accession>
<organism evidence="3 4">
    <name type="scientific">Pigmentiphaga humi</name>
    <dbReference type="NCBI Taxonomy" id="2478468"/>
    <lineage>
        <taxon>Bacteria</taxon>
        <taxon>Pseudomonadati</taxon>
        <taxon>Pseudomonadota</taxon>
        <taxon>Betaproteobacteria</taxon>
        <taxon>Burkholderiales</taxon>
        <taxon>Alcaligenaceae</taxon>
        <taxon>Pigmentiphaga</taxon>
    </lineage>
</organism>
<dbReference type="RefSeq" id="WP_124077210.1">
    <property type="nucleotide sequence ID" value="NZ_UWPJ01000004.1"/>
</dbReference>
<proteinExistence type="inferred from homology"/>
<dbReference type="InterPro" id="IPR042100">
    <property type="entry name" value="Bug_dom1"/>
</dbReference>
<keyword evidence="4" id="KW-1185">Reference proteome</keyword>
<dbReference type="SUPFAM" id="SSF53850">
    <property type="entry name" value="Periplasmic binding protein-like II"/>
    <property type="match status" value="1"/>
</dbReference>
<dbReference type="AlphaFoldDB" id="A0A3P4AVC7"/>
<dbReference type="Pfam" id="PF03401">
    <property type="entry name" value="TctC"/>
    <property type="match status" value="1"/>
</dbReference>
<dbReference type="OrthoDB" id="8958944at2"/>
<evidence type="ECO:0000256" key="2">
    <source>
        <dbReference type="SAM" id="SignalP"/>
    </source>
</evidence>
<evidence type="ECO:0000313" key="4">
    <source>
        <dbReference type="Proteomes" id="UP000277294"/>
    </source>
</evidence>
<keyword evidence="3" id="KW-0675">Receptor</keyword>
<dbReference type="CDD" id="cd07012">
    <property type="entry name" value="PBP2_Bug_TTT"/>
    <property type="match status" value="1"/>
</dbReference>
<gene>
    <name evidence="3" type="ORF">PIGHUM_00019</name>
</gene>
<evidence type="ECO:0000313" key="3">
    <source>
        <dbReference type="EMBL" id="VCU67973.1"/>
    </source>
</evidence>
<evidence type="ECO:0000256" key="1">
    <source>
        <dbReference type="ARBA" id="ARBA00006987"/>
    </source>
</evidence>
<dbReference type="Gene3D" id="3.40.190.150">
    <property type="entry name" value="Bordetella uptake gene, domain 1"/>
    <property type="match status" value="1"/>
</dbReference>
<dbReference type="PANTHER" id="PTHR42928">
    <property type="entry name" value="TRICARBOXYLATE-BINDING PROTEIN"/>
    <property type="match status" value="1"/>
</dbReference>